<organism evidence="2 3">
    <name type="scientific">Sphingomonas oligophenolica</name>
    <dbReference type="NCBI Taxonomy" id="301154"/>
    <lineage>
        <taxon>Bacteria</taxon>
        <taxon>Pseudomonadati</taxon>
        <taxon>Pseudomonadota</taxon>
        <taxon>Alphaproteobacteria</taxon>
        <taxon>Sphingomonadales</taxon>
        <taxon>Sphingomonadaceae</taxon>
        <taxon>Sphingomonas</taxon>
    </lineage>
</organism>
<feature type="domain" description="Transposase IS200-like" evidence="1">
    <location>
        <begin position="3"/>
        <end position="124"/>
    </location>
</feature>
<dbReference type="EMBL" id="JBDIME010000055">
    <property type="protein sequence ID" value="MEN2793597.1"/>
    <property type="molecule type" value="Genomic_DNA"/>
</dbReference>
<sequence>MCLADQYHIVWVPKSRYKVLHGAVRGRVRDIFRQVYAAMGVTIINGLLSYDHVHMFVMFVEIPPRIAVSHFVQRAKARSSRKIQQEFEHIRKRYWSQRCWARGYFCATSGNVTDEVIMHYLDYHTAPTEKASATHAEPTGANRLSFSFLDSPSGVPASDSLRPLNLTESRKWTSGDSRGASL</sequence>
<dbReference type="PANTHER" id="PTHR33360">
    <property type="entry name" value="TRANSPOSASE FOR INSERTION SEQUENCE ELEMENT IS200"/>
    <property type="match status" value="1"/>
</dbReference>
<comment type="caution">
    <text evidence="2">The sequence shown here is derived from an EMBL/GenBank/DDBJ whole genome shotgun (WGS) entry which is preliminary data.</text>
</comment>
<dbReference type="InterPro" id="IPR036515">
    <property type="entry name" value="Transposase_17_sf"/>
</dbReference>
<dbReference type="InterPro" id="IPR002686">
    <property type="entry name" value="Transposase_17"/>
</dbReference>
<evidence type="ECO:0000259" key="1">
    <source>
        <dbReference type="SMART" id="SM01321"/>
    </source>
</evidence>
<gene>
    <name evidence="2" type="primary">tnpA</name>
    <name evidence="2" type="ORF">ABC974_28535</name>
</gene>
<proteinExistence type="predicted"/>
<accession>A0ABU9YCR5</accession>
<dbReference type="PANTHER" id="PTHR33360:SF2">
    <property type="entry name" value="TRANSPOSASE FOR INSERTION SEQUENCE ELEMENT IS200"/>
    <property type="match status" value="1"/>
</dbReference>
<dbReference type="SMART" id="SM01321">
    <property type="entry name" value="Y1_Tnp"/>
    <property type="match status" value="1"/>
</dbReference>
<dbReference type="Gene3D" id="3.30.70.1290">
    <property type="entry name" value="Transposase IS200-like"/>
    <property type="match status" value="1"/>
</dbReference>
<reference evidence="2 3" key="1">
    <citation type="submission" date="2024-05" db="EMBL/GenBank/DDBJ databases">
        <authorList>
            <person name="Liu Q."/>
            <person name="Xin Y.-H."/>
        </authorList>
    </citation>
    <scope>NUCLEOTIDE SEQUENCE [LARGE SCALE GENOMIC DNA]</scope>
    <source>
        <strain evidence="2 3">CGMCC 1.10181</strain>
    </source>
</reference>
<evidence type="ECO:0000313" key="3">
    <source>
        <dbReference type="Proteomes" id="UP001419910"/>
    </source>
</evidence>
<dbReference type="Pfam" id="PF01797">
    <property type="entry name" value="Y1_Tnp"/>
    <property type="match status" value="1"/>
</dbReference>
<dbReference type="SUPFAM" id="SSF143422">
    <property type="entry name" value="Transposase IS200-like"/>
    <property type="match status" value="1"/>
</dbReference>
<dbReference type="NCBIfam" id="NF033573">
    <property type="entry name" value="transpos_IS200"/>
    <property type="match status" value="1"/>
</dbReference>
<protein>
    <submittedName>
        <fullName evidence="2">IS200/IS605 family transposase</fullName>
    </submittedName>
</protein>
<name>A0ABU9YCR5_9SPHN</name>
<dbReference type="Proteomes" id="UP001419910">
    <property type="component" value="Unassembled WGS sequence"/>
</dbReference>
<evidence type="ECO:0000313" key="2">
    <source>
        <dbReference type="EMBL" id="MEN2793597.1"/>
    </source>
</evidence>
<keyword evidence="3" id="KW-1185">Reference proteome</keyword>